<dbReference type="RefSeq" id="WP_138184265.1">
    <property type="nucleotide sequence ID" value="NZ_LS992241.1"/>
</dbReference>
<evidence type="ECO:0000313" key="5">
    <source>
        <dbReference type="Proteomes" id="UP000304148"/>
    </source>
</evidence>
<dbReference type="GO" id="GO:0016829">
    <property type="term" value="F:lyase activity"/>
    <property type="evidence" value="ECO:0007669"/>
    <property type="project" value="UniProtKB-KW"/>
</dbReference>
<keyword evidence="1" id="KW-0479">Metal-binding</keyword>
<dbReference type="EMBL" id="LS992241">
    <property type="protein sequence ID" value="SYX81638.1"/>
    <property type="molecule type" value="Genomic_DNA"/>
</dbReference>
<evidence type="ECO:0000256" key="2">
    <source>
        <dbReference type="ARBA" id="ARBA00023239"/>
    </source>
</evidence>
<proteinExistence type="predicted"/>
<dbReference type="SUPFAM" id="SSF53800">
    <property type="entry name" value="Chelatase"/>
    <property type="match status" value="2"/>
</dbReference>
<organism evidence="4 5">
    <name type="scientific">Paenibacillus alvei</name>
    <name type="common">Bacillus alvei</name>
    <dbReference type="NCBI Taxonomy" id="44250"/>
    <lineage>
        <taxon>Bacteria</taxon>
        <taxon>Bacillati</taxon>
        <taxon>Bacillota</taxon>
        <taxon>Bacilli</taxon>
        <taxon>Bacillales</taxon>
        <taxon>Paenibacillaceae</taxon>
        <taxon>Paenibacillus</taxon>
    </lineage>
</organism>
<sequence>MKPGLLIISHGSRDESWVTLVEEAIVQTDWPEGVAVVSSYLECVPEQDIQYGINTLEAQGVNHIGVIPLFVSAGSTHADEIAYALGARPAPLCETDLEPFRVQARVYYGRPLDGGDVVPLPACSSSMLGEGIEENGRAVESSSSAHVEQSGDGSESSSYLGLSAQSDRSYSIADADSQEDVLLQMVKERLRGLGVRPDSDAVLLVAHGSRYEPFASRWHASLRRLERKLVLHGACAGASHALLCCEDITEAVRRLQSVLTLGQDEIVWSGRAEQLTVPLDSFGGMDIFDGHDGGGRSCGEQTVERRVAVVPVFLSRGYFTSHVIPQRLGDVSAMYDGEALLPHSALNRWLQQEAVRLLAMMKADVSQ</sequence>
<feature type="compositionally biased region" description="Polar residues" evidence="3">
    <location>
        <begin position="140"/>
        <end position="160"/>
    </location>
</feature>
<reference evidence="5" key="1">
    <citation type="submission" date="2018-08" db="EMBL/GenBank/DDBJ databases">
        <authorList>
            <person name="Chevrot R."/>
        </authorList>
    </citation>
    <scope>NUCLEOTIDE SEQUENCE [LARGE SCALE GENOMIC DNA]</scope>
</reference>
<name>A0A383R3X1_PAEAL</name>
<dbReference type="InterPro" id="IPR050963">
    <property type="entry name" value="Sirohydro_Cobaltochel/CbiX"/>
</dbReference>
<dbReference type="Proteomes" id="UP000304148">
    <property type="component" value="Chromosome"/>
</dbReference>
<feature type="region of interest" description="Disordered" evidence="3">
    <location>
        <begin position="133"/>
        <end position="160"/>
    </location>
</feature>
<dbReference type="GO" id="GO:0046872">
    <property type="term" value="F:metal ion binding"/>
    <property type="evidence" value="ECO:0007669"/>
    <property type="project" value="UniProtKB-KW"/>
</dbReference>
<dbReference type="Pfam" id="PF01903">
    <property type="entry name" value="CbiX"/>
    <property type="match status" value="1"/>
</dbReference>
<keyword evidence="2" id="KW-0456">Lyase</keyword>
<evidence type="ECO:0000256" key="1">
    <source>
        <dbReference type="ARBA" id="ARBA00022723"/>
    </source>
</evidence>
<dbReference type="PANTHER" id="PTHR33542">
    <property type="entry name" value="SIROHYDROCHLORIN FERROCHELATASE, CHLOROPLASTIC"/>
    <property type="match status" value="1"/>
</dbReference>
<dbReference type="InterPro" id="IPR002762">
    <property type="entry name" value="CbiX-like"/>
</dbReference>
<evidence type="ECO:0000256" key="3">
    <source>
        <dbReference type="SAM" id="MobiDB-lite"/>
    </source>
</evidence>
<protein>
    <recommendedName>
        <fullName evidence="6">Cobalamin biosynthesis protein CbiX</fullName>
    </recommendedName>
</protein>
<evidence type="ECO:0008006" key="6">
    <source>
        <dbReference type="Google" id="ProtNLM"/>
    </source>
</evidence>
<accession>A0A383R3X1</accession>
<gene>
    <name evidence="4" type="ORF">PBLR_10057</name>
</gene>
<dbReference type="Gene3D" id="3.40.50.1400">
    <property type="match status" value="2"/>
</dbReference>
<dbReference type="PANTHER" id="PTHR33542:SF3">
    <property type="entry name" value="SIROHYDROCHLORIN FERROCHELATASE, CHLOROPLASTIC"/>
    <property type="match status" value="1"/>
</dbReference>
<dbReference type="AlphaFoldDB" id="A0A383R3X1"/>
<evidence type="ECO:0000313" key="4">
    <source>
        <dbReference type="EMBL" id="SYX81638.1"/>
    </source>
</evidence>